<feature type="domain" description="HD-GYP" evidence="3">
    <location>
        <begin position="154"/>
        <end position="355"/>
    </location>
</feature>
<dbReference type="AlphaFoldDB" id="A0A916UYE0"/>
<dbReference type="InterPro" id="IPR037522">
    <property type="entry name" value="HD_GYP_dom"/>
</dbReference>
<dbReference type="InterPro" id="IPR052020">
    <property type="entry name" value="Cyclic_di-GMP/3'3'-cGAMP_PDE"/>
</dbReference>
<dbReference type="Gene3D" id="1.10.3210.10">
    <property type="entry name" value="Hypothetical protein af1432"/>
    <property type="match status" value="1"/>
</dbReference>
<evidence type="ECO:0000256" key="1">
    <source>
        <dbReference type="PROSITE-ProRule" id="PRU00169"/>
    </source>
</evidence>
<dbReference type="SUPFAM" id="SSF52172">
    <property type="entry name" value="CheY-like"/>
    <property type="match status" value="1"/>
</dbReference>
<feature type="domain" description="Response regulatory" evidence="2">
    <location>
        <begin position="11"/>
        <end position="127"/>
    </location>
</feature>
<dbReference type="SMART" id="SM00471">
    <property type="entry name" value="HDc"/>
    <property type="match status" value="1"/>
</dbReference>
<dbReference type="EMBL" id="BMED01000005">
    <property type="protein sequence ID" value="GGC92792.1"/>
    <property type="molecule type" value="Genomic_DNA"/>
</dbReference>
<reference evidence="4" key="2">
    <citation type="submission" date="2020-09" db="EMBL/GenBank/DDBJ databases">
        <authorList>
            <person name="Sun Q."/>
            <person name="Zhou Y."/>
        </authorList>
    </citation>
    <scope>NUCLEOTIDE SEQUENCE</scope>
    <source>
        <strain evidence="4">CGMCC 1.10998</strain>
    </source>
</reference>
<dbReference type="Proteomes" id="UP000637423">
    <property type="component" value="Unassembled WGS sequence"/>
</dbReference>
<dbReference type="GO" id="GO:0008081">
    <property type="term" value="F:phosphoric diester hydrolase activity"/>
    <property type="evidence" value="ECO:0007669"/>
    <property type="project" value="UniProtKB-ARBA"/>
</dbReference>
<protein>
    <submittedName>
        <fullName evidence="4">Two-component system response regulator</fullName>
    </submittedName>
</protein>
<dbReference type="Pfam" id="PF13487">
    <property type="entry name" value="HD_5"/>
    <property type="match status" value="1"/>
</dbReference>
<organism evidence="4 5">
    <name type="scientific">Undibacterium terreum</name>
    <dbReference type="NCBI Taxonomy" id="1224302"/>
    <lineage>
        <taxon>Bacteria</taxon>
        <taxon>Pseudomonadati</taxon>
        <taxon>Pseudomonadota</taxon>
        <taxon>Betaproteobacteria</taxon>
        <taxon>Burkholderiales</taxon>
        <taxon>Oxalobacteraceae</taxon>
        <taxon>Undibacterium</taxon>
    </lineage>
</organism>
<dbReference type="GO" id="GO:0000160">
    <property type="term" value="P:phosphorelay signal transduction system"/>
    <property type="evidence" value="ECO:0007669"/>
    <property type="project" value="InterPro"/>
</dbReference>
<evidence type="ECO:0000259" key="3">
    <source>
        <dbReference type="PROSITE" id="PS51832"/>
    </source>
</evidence>
<dbReference type="CDD" id="cd00077">
    <property type="entry name" value="HDc"/>
    <property type="match status" value="1"/>
</dbReference>
<evidence type="ECO:0000259" key="2">
    <source>
        <dbReference type="PROSITE" id="PS50110"/>
    </source>
</evidence>
<proteinExistence type="predicted"/>
<dbReference type="InterPro" id="IPR001789">
    <property type="entry name" value="Sig_transdc_resp-reg_receiver"/>
</dbReference>
<reference evidence="4" key="1">
    <citation type="journal article" date="2014" name="Int. J. Syst. Evol. Microbiol.">
        <title>Complete genome sequence of Corynebacterium casei LMG S-19264T (=DSM 44701T), isolated from a smear-ripened cheese.</title>
        <authorList>
            <consortium name="US DOE Joint Genome Institute (JGI-PGF)"/>
            <person name="Walter F."/>
            <person name="Albersmeier A."/>
            <person name="Kalinowski J."/>
            <person name="Ruckert C."/>
        </authorList>
    </citation>
    <scope>NUCLEOTIDE SEQUENCE</scope>
    <source>
        <strain evidence="4">CGMCC 1.10998</strain>
    </source>
</reference>
<feature type="modified residue" description="4-aspartylphosphate" evidence="1">
    <location>
        <position position="60"/>
    </location>
</feature>
<dbReference type="PANTHER" id="PTHR45228">
    <property type="entry name" value="CYCLIC DI-GMP PHOSPHODIESTERASE TM_0186-RELATED"/>
    <property type="match status" value="1"/>
</dbReference>
<evidence type="ECO:0000313" key="4">
    <source>
        <dbReference type="EMBL" id="GGC92792.1"/>
    </source>
</evidence>
<comment type="caution">
    <text evidence="4">The sequence shown here is derived from an EMBL/GenBank/DDBJ whole genome shotgun (WGS) entry which is preliminary data.</text>
</comment>
<name>A0A916UYE0_9BURK</name>
<dbReference type="InterPro" id="IPR011006">
    <property type="entry name" value="CheY-like_superfamily"/>
</dbReference>
<dbReference type="SMART" id="SM00448">
    <property type="entry name" value="REC"/>
    <property type="match status" value="1"/>
</dbReference>
<dbReference type="InterPro" id="IPR003607">
    <property type="entry name" value="HD/PDEase_dom"/>
</dbReference>
<keyword evidence="5" id="KW-1185">Reference proteome</keyword>
<accession>A0A916UYE0</accession>
<evidence type="ECO:0000313" key="5">
    <source>
        <dbReference type="Proteomes" id="UP000637423"/>
    </source>
</evidence>
<dbReference type="Pfam" id="PF00072">
    <property type="entry name" value="Response_reg"/>
    <property type="match status" value="1"/>
</dbReference>
<dbReference type="PROSITE" id="PS51832">
    <property type="entry name" value="HD_GYP"/>
    <property type="match status" value="1"/>
</dbReference>
<gene>
    <name evidence="4" type="ORF">GCM10011396_45080</name>
</gene>
<sequence>MEVMMADTDSRILIVDDDVHNVKYLEAVLGTGGYSTRIATHGEEALEITAIFKPDLILLDLIMPGIDGFEVARRLKLDPATKNIPIIMITSLDDRDSKIRALEVGAEEFLTKPVDRAELWVRVRNLLRLREYTNFLANHTQILEGQIKQRTAQLTSSYRETIQTMNRAAAYRDEETGAHVKRISYYCVELAETMGMSADFCERIFYASPMHDVGKIGIPDSILQKPGGFREDEWEIMKSHSALGAKMLDGGESPYLTMGREIAMWHHERWDGTGYPHGLAGEEIPLAARIMQIADVYDALRSQRPYKPAFTQTRALDIILNGDGRVMPGHFDPQVLDAFRISSRRLLEIYDTEFASAGH</sequence>
<keyword evidence="1" id="KW-0597">Phosphoprotein</keyword>
<dbReference type="PROSITE" id="PS50110">
    <property type="entry name" value="RESPONSE_REGULATORY"/>
    <property type="match status" value="1"/>
</dbReference>
<dbReference type="SUPFAM" id="SSF109604">
    <property type="entry name" value="HD-domain/PDEase-like"/>
    <property type="match status" value="1"/>
</dbReference>
<dbReference type="Gene3D" id="3.40.50.2300">
    <property type="match status" value="1"/>
</dbReference>